<dbReference type="Proteomes" id="UP000664203">
    <property type="component" value="Unassembled WGS sequence"/>
</dbReference>
<name>A0A8H3JAT8_9LECA</name>
<evidence type="ECO:0000313" key="3">
    <source>
        <dbReference type="Proteomes" id="UP000664203"/>
    </source>
</evidence>
<keyword evidence="3" id="KW-1185">Reference proteome</keyword>
<dbReference type="GO" id="GO:0003723">
    <property type="term" value="F:RNA binding"/>
    <property type="evidence" value="ECO:0007669"/>
    <property type="project" value="UniProtKB-UniRule"/>
</dbReference>
<dbReference type="AlphaFoldDB" id="A0A8H3JAT8"/>
<gene>
    <name evidence="2" type="ORF">ALECFALPRED_001222</name>
</gene>
<organism evidence="2 3">
    <name type="scientific">Alectoria fallacina</name>
    <dbReference type="NCBI Taxonomy" id="1903189"/>
    <lineage>
        <taxon>Eukaryota</taxon>
        <taxon>Fungi</taxon>
        <taxon>Dikarya</taxon>
        <taxon>Ascomycota</taxon>
        <taxon>Pezizomycotina</taxon>
        <taxon>Lecanoromycetes</taxon>
        <taxon>OSLEUM clade</taxon>
        <taxon>Lecanoromycetidae</taxon>
        <taxon>Lecanorales</taxon>
        <taxon>Lecanorineae</taxon>
        <taxon>Parmeliaceae</taxon>
        <taxon>Alectoria</taxon>
    </lineage>
</organism>
<keyword evidence="1" id="KW-0694">RNA-binding</keyword>
<evidence type="ECO:0008006" key="4">
    <source>
        <dbReference type="Google" id="ProtNLM"/>
    </source>
</evidence>
<evidence type="ECO:0000313" key="2">
    <source>
        <dbReference type="EMBL" id="CAF9943770.1"/>
    </source>
</evidence>
<reference evidence="2" key="1">
    <citation type="submission" date="2021-03" db="EMBL/GenBank/DDBJ databases">
        <authorList>
            <person name="Tagirdzhanova G."/>
        </authorList>
    </citation>
    <scope>NUCLEOTIDE SEQUENCE</scope>
</reference>
<proteinExistence type="predicted"/>
<protein>
    <recommendedName>
        <fullName evidence="4">Fungal N-terminal domain-containing protein</fullName>
    </recommendedName>
</protein>
<evidence type="ECO:0000256" key="1">
    <source>
        <dbReference type="PROSITE-ProRule" id="PRU00117"/>
    </source>
</evidence>
<dbReference type="PROSITE" id="PS50084">
    <property type="entry name" value="KH_TYPE_1"/>
    <property type="match status" value="1"/>
</dbReference>
<sequence length="399" mass="43784">MGDPFSVAASAISVVSLGIQVCQGLLSYYGDYKSYDDTIGSLCRNVEGLRSTLEICEEALQKPGLTTSKAGANVTKSMGACRDGLASLQNTLDSYKKIPKPQGFKASIHNYGQQTLYPFKKPNVLRLQSTVAELQANVNTALLVLHTEGLINQSSTLAIISTNTESVANQGKDIHDGVERIERSVQSTQSVLPVLQQQGEVSSQNLLAMRDVLESIQRDMEEHNASSSGSFATLQTQLQQNSFTAESAILAGVDGLAQQTLALKNAFESSQTRAARLEKDIKSIQLSLVQKPSLFKKTYDEFKSRELEDMETSAAYGTVTSPSRIRKMRTAKEDFMDCLPALGKYKSSSRLPAFFFGRIILELKVPSRLLQQAIGKGGTSLNFIDKRSWRHVFEPEHDV</sequence>
<accession>A0A8H3JAT8</accession>
<dbReference type="EMBL" id="CAJPDR010001256">
    <property type="protein sequence ID" value="CAF9943770.1"/>
    <property type="molecule type" value="Genomic_DNA"/>
</dbReference>
<comment type="caution">
    <text evidence="2">The sequence shown here is derived from an EMBL/GenBank/DDBJ whole genome shotgun (WGS) entry which is preliminary data.</text>
</comment>
<dbReference type="OrthoDB" id="1577640at2759"/>